<organism evidence="2">
    <name type="scientific">Drosophila melanogaster</name>
    <name type="common">Fruit fly</name>
    <dbReference type="NCBI Taxonomy" id="7227"/>
    <lineage>
        <taxon>Eukaryota</taxon>
        <taxon>Metazoa</taxon>
        <taxon>Ecdysozoa</taxon>
        <taxon>Arthropoda</taxon>
        <taxon>Hexapoda</taxon>
        <taxon>Insecta</taxon>
        <taxon>Pterygota</taxon>
        <taxon>Neoptera</taxon>
        <taxon>Endopterygota</taxon>
        <taxon>Diptera</taxon>
        <taxon>Brachycera</taxon>
        <taxon>Muscomorpha</taxon>
        <taxon>Ephydroidea</taxon>
        <taxon>Drosophilidae</taxon>
        <taxon>Drosophila</taxon>
        <taxon>Sophophora</taxon>
    </lineage>
</organism>
<evidence type="ECO:0000313" key="2">
    <source>
        <dbReference type="EMBL" id="DAA03741.1"/>
    </source>
</evidence>
<protein>
    <submittedName>
        <fullName evidence="2">HDC03074</fullName>
    </submittedName>
</protein>
<dbReference type="AlphaFoldDB" id="Q6IH74"/>
<reference evidence="2" key="1">
    <citation type="journal article" date="2003" name="Genome Biol.">
        <title>An integrated gene annotation and transcriptional profiling approach towards the full gene content of the Drosophila genome.</title>
        <authorList>
            <person name="Hild M."/>
            <person name="Beckmann B."/>
            <person name="Haas S.A."/>
            <person name="Koch B."/>
            <person name="Solovyev V."/>
            <person name="Busold C."/>
            <person name="Fellenberg K."/>
            <person name="Boutros M."/>
            <person name="Vingron M."/>
            <person name="Sauer F."/>
            <person name="Hoheisel J.D."/>
            <person name="Paro R."/>
        </authorList>
    </citation>
    <scope>NUCLEOTIDE SEQUENCE</scope>
</reference>
<sequence length="78" mass="8251">MARAVTEPDEGSPDGMVMDVEVGLGERDWGEGLRHRRNLALGQWRSVGFGVVIAAAAVIGVLSLAGNRQGNMGQSMEN</sequence>
<keyword evidence="1" id="KW-1133">Transmembrane helix</keyword>
<accession>Q6IH74</accession>
<proteinExistence type="predicted"/>
<dbReference type="EMBL" id="BK003542">
    <property type="protein sequence ID" value="DAA03741.1"/>
    <property type="molecule type" value="Genomic_DNA"/>
</dbReference>
<gene>
    <name evidence="2" type="ORF">HDC03074</name>
</gene>
<keyword evidence="1" id="KW-0812">Transmembrane</keyword>
<name>Q6IH74_DROME</name>
<evidence type="ECO:0000256" key="1">
    <source>
        <dbReference type="SAM" id="Phobius"/>
    </source>
</evidence>
<feature type="transmembrane region" description="Helical" evidence="1">
    <location>
        <begin position="47"/>
        <end position="66"/>
    </location>
</feature>
<keyword evidence="1" id="KW-0472">Membrane</keyword>